<feature type="region of interest" description="Disordered" evidence="1">
    <location>
        <begin position="259"/>
        <end position="325"/>
    </location>
</feature>
<dbReference type="Gene3D" id="3.40.50.790">
    <property type="match status" value="1"/>
</dbReference>
<reference evidence="2" key="1">
    <citation type="submission" date="2021-03" db="EMBL/GenBank/DDBJ databases">
        <authorList>
            <consortium name="Genoscope - CEA"/>
            <person name="William W."/>
        </authorList>
    </citation>
    <scope>NUCLEOTIDE SEQUENCE</scope>
    <source>
        <strain evidence="2">Doubled-haploid Pahang</strain>
    </source>
</reference>
<dbReference type="OrthoDB" id="10251727at2759"/>
<dbReference type="PANTHER" id="PTHR23105">
    <property type="entry name" value="RIBOSOMAL PROTEIN L7AE FAMILY MEMBER"/>
    <property type="match status" value="1"/>
</dbReference>
<feature type="compositionally biased region" description="Basic residues" evidence="1">
    <location>
        <begin position="315"/>
        <end position="325"/>
    </location>
</feature>
<dbReference type="AlphaFoldDB" id="A0A804K8E3"/>
<feature type="compositionally biased region" description="Acidic residues" evidence="1">
    <location>
        <begin position="263"/>
        <end position="286"/>
    </location>
</feature>
<evidence type="ECO:0000313" key="2">
    <source>
        <dbReference type="EMBL" id="CAG1832105.1"/>
    </source>
</evidence>
<dbReference type="Proteomes" id="UP000012960">
    <property type="component" value="Unplaced"/>
</dbReference>
<dbReference type="InterPro" id="IPR016095">
    <property type="entry name" value="Ribosomal_uL1_3-a/b-sand"/>
</dbReference>
<dbReference type="GO" id="GO:0003723">
    <property type="term" value="F:RNA binding"/>
    <property type="evidence" value="ECO:0007669"/>
    <property type="project" value="InterPro"/>
</dbReference>
<dbReference type="Gramene" id="Ma08_t19380.1">
    <property type="protein sequence ID" value="Ma08_p19380.1"/>
    <property type="gene ID" value="Ma08_g19380"/>
</dbReference>
<dbReference type="InterPro" id="IPR028364">
    <property type="entry name" value="Ribosomal_uL1/biogenesis"/>
</dbReference>
<protein>
    <submittedName>
        <fullName evidence="2">(wild Malaysian banana) hypothetical protein</fullName>
    </submittedName>
</protein>
<dbReference type="SUPFAM" id="SSF56808">
    <property type="entry name" value="Ribosomal protein L1"/>
    <property type="match status" value="1"/>
</dbReference>
<name>A0A804K8E3_MUSAM</name>
<dbReference type="CDD" id="cd00403">
    <property type="entry name" value="Ribosomal_L1"/>
    <property type="match status" value="1"/>
</dbReference>
<organism evidence="3 4">
    <name type="scientific">Musa acuminata subsp. malaccensis</name>
    <name type="common">Wild banana</name>
    <name type="synonym">Musa malaccensis</name>
    <dbReference type="NCBI Taxonomy" id="214687"/>
    <lineage>
        <taxon>Eukaryota</taxon>
        <taxon>Viridiplantae</taxon>
        <taxon>Streptophyta</taxon>
        <taxon>Embryophyta</taxon>
        <taxon>Tracheophyta</taxon>
        <taxon>Spermatophyta</taxon>
        <taxon>Magnoliopsida</taxon>
        <taxon>Liliopsida</taxon>
        <taxon>Zingiberales</taxon>
        <taxon>Musaceae</taxon>
        <taxon>Musa</taxon>
    </lineage>
</organism>
<proteinExistence type="predicted"/>
<evidence type="ECO:0000313" key="3">
    <source>
        <dbReference type="EnsemblPlants" id="Ma08_p19380.1"/>
    </source>
</evidence>
<dbReference type="InParanoid" id="A0A804K8E3"/>
<reference evidence="3" key="2">
    <citation type="submission" date="2021-05" db="UniProtKB">
        <authorList>
            <consortium name="EnsemblPlants"/>
        </authorList>
    </citation>
    <scope>IDENTIFICATION</scope>
    <source>
        <strain evidence="3">subsp. malaccensis</strain>
    </source>
</reference>
<sequence>MPSQQRPTPASRVGRDAVARAVDALLKWLLRSSNTKRRLHDEAEDDFVYLVLTLKKIPHRGRPFAFRVPLPRSPHSSACLLVDDRPKSALSSAAARAQVRDLALPVSNVLGLSELRSLCRSPEARRSLADSHDLFLADSRLAPLFPSLLGNLFFSKKKKKKKSKNKTPVPLDLALRSLPEELRRVCGSTLFHLGPGTCSLGKVGRASLGRDEVIDNVLAAIEGVVGHVPNKWKNVKCLHLKATASLALPLYRATQFGIRTEGSDDEKEEEEEERGAEDEHEQDEGALDVIGDEQNRKKRTKNKSEKTKTNDASAIKRRKVKHGTE</sequence>
<dbReference type="KEGG" id="mus:103994706"/>
<dbReference type="OMA" id="KKDTIRH"/>
<dbReference type="EnsemblPlants" id="Ma08_t19380.1">
    <property type="protein sequence ID" value="Ma08_p19380.1"/>
    <property type="gene ID" value="Ma08_g19380"/>
</dbReference>
<dbReference type="Pfam" id="PF00687">
    <property type="entry name" value="Ribosomal_L1"/>
    <property type="match status" value="1"/>
</dbReference>
<evidence type="ECO:0000313" key="4">
    <source>
        <dbReference type="Proteomes" id="UP000012960"/>
    </source>
</evidence>
<gene>
    <name evidence="2" type="ORF">GSMUA_80250.1</name>
</gene>
<dbReference type="InterPro" id="IPR050257">
    <property type="entry name" value="eL8/uL1-like"/>
</dbReference>
<evidence type="ECO:0000256" key="1">
    <source>
        <dbReference type="SAM" id="MobiDB-lite"/>
    </source>
</evidence>
<dbReference type="InterPro" id="IPR023674">
    <property type="entry name" value="Ribosomal_uL1-like"/>
</dbReference>
<keyword evidence="4" id="KW-1185">Reference proteome</keyword>
<accession>A0A804K8E3</accession>
<dbReference type="EMBL" id="HG996472">
    <property type="protein sequence ID" value="CAG1832105.1"/>
    <property type="molecule type" value="Genomic_DNA"/>
</dbReference>